<dbReference type="RefSeq" id="WP_120049797.1">
    <property type="nucleotide sequence ID" value="NZ_CP032427.1"/>
</dbReference>
<dbReference type="InterPro" id="IPR016039">
    <property type="entry name" value="Thiolase-like"/>
</dbReference>
<dbReference type="PANTHER" id="PTHR34069:SF2">
    <property type="entry name" value="BETA-KETOACYL-[ACYL-CARRIER-PROTEIN] SYNTHASE III"/>
    <property type="match status" value="1"/>
</dbReference>
<evidence type="ECO:0000313" key="7">
    <source>
        <dbReference type="Proteomes" id="UP000265765"/>
    </source>
</evidence>
<evidence type="ECO:0000256" key="3">
    <source>
        <dbReference type="ARBA" id="ARBA00023315"/>
    </source>
</evidence>
<dbReference type="GeneID" id="91279520"/>
<dbReference type="Proteomes" id="UP000265765">
    <property type="component" value="Chromosome"/>
</dbReference>
<evidence type="ECO:0000313" key="6">
    <source>
        <dbReference type="EMBL" id="AYC36328.1"/>
    </source>
</evidence>
<proteinExistence type="predicted"/>
<dbReference type="AlphaFoldDB" id="A0AAI8KV43"/>
<dbReference type="InterPro" id="IPR013751">
    <property type="entry name" value="ACP_syn_III_N"/>
</dbReference>
<dbReference type="Pfam" id="PF08541">
    <property type="entry name" value="ACP_syn_III_C"/>
    <property type="match status" value="1"/>
</dbReference>
<dbReference type="EC" id="2.3.1.194" evidence="6"/>
<dbReference type="GO" id="GO:0004315">
    <property type="term" value="F:3-oxoacyl-[acyl-carrier-protein] synthase activity"/>
    <property type="evidence" value="ECO:0007669"/>
    <property type="project" value="InterPro"/>
</dbReference>
<keyword evidence="1" id="KW-0963">Cytoplasm</keyword>
<dbReference type="EMBL" id="CP032427">
    <property type="protein sequence ID" value="AYC36328.1"/>
    <property type="molecule type" value="Genomic_DNA"/>
</dbReference>
<keyword evidence="2 6" id="KW-0808">Transferase</keyword>
<dbReference type="NCBIfam" id="NF006829">
    <property type="entry name" value="PRK09352.1"/>
    <property type="match status" value="1"/>
</dbReference>
<evidence type="ECO:0000259" key="5">
    <source>
        <dbReference type="Pfam" id="PF08545"/>
    </source>
</evidence>
<feature type="domain" description="Beta-ketoacyl-[acyl-carrier-protein] synthase III N-terminal" evidence="5">
    <location>
        <begin position="119"/>
        <end position="193"/>
    </location>
</feature>
<reference evidence="6 7" key="1">
    <citation type="submission" date="2018-09" db="EMBL/GenBank/DDBJ databases">
        <title>Production of Trimethoprim by Streptomyces sp. 3E-1.</title>
        <authorList>
            <person name="Kang H.J."/>
            <person name="Kim S.B."/>
        </authorList>
    </citation>
    <scope>NUCLEOTIDE SEQUENCE [LARGE SCALE GENOMIC DNA]</scope>
    <source>
        <strain evidence="6 7">3E-1</strain>
    </source>
</reference>
<evidence type="ECO:0000256" key="2">
    <source>
        <dbReference type="ARBA" id="ARBA00022679"/>
    </source>
</evidence>
<dbReference type="KEGG" id="sge:DWG14_00537"/>
<dbReference type="GO" id="GO:0006633">
    <property type="term" value="P:fatty acid biosynthetic process"/>
    <property type="evidence" value="ECO:0007669"/>
    <property type="project" value="InterPro"/>
</dbReference>
<dbReference type="CDD" id="cd00830">
    <property type="entry name" value="KAS_III"/>
    <property type="match status" value="1"/>
</dbReference>
<evidence type="ECO:0000256" key="1">
    <source>
        <dbReference type="ARBA" id="ARBA00022490"/>
    </source>
</evidence>
<dbReference type="GO" id="GO:0044550">
    <property type="term" value="P:secondary metabolite biosynthetic process"/>
    <property type="evidence" value="ECO:0007669"/>
    <property type="project" value="TreeGrafter"/>
</dbReference>
<name>A0AAI8KV43_9ACTN</name>
<dbReference type="Pfam" id="PF08545">
    <property type="entry name" value="ACP_syn_III"/>
    <property type="match status" value="1"/>
</dbReference>
<sequence>MNPDTAGASTGPCGIGILATGSYLPERVVTNEDIARIVPRTDAEWITRKTKIVSRRFVAPDEAASDLAVHASRAALEAAGLDAGEIDYLIVSTTTGDAPIPATAALVQHALGAHRAGCFDVNIACSGFVTALALARALITLRPAAKALVIGTDVYSRFVDFEDRATSVLFGDGAGAAVVAAVDEESGFLDLDMVGGGDAHELIWLPGGGSRRPASAETLADRAHLLHMQGRQVRDYVLDNVPGIIADLLDRCDCKAADVDHFMPHQANGTMVAELVDACGLTAAATHLPLDHTGNTGSASVAIALDEANRSGLIAAGDLVLLAGFGAGMAVAAGLLRWSAPAPAPASATARAAV</sequence>
<feature type="domain" description="Beta-ketoacyl-[acyl-carrier-protein] synthase III C-terminal" evidence="4">
    <location>
        <begin position="249"/>
        <end position="338"/>
    </location>
</feature>
<dbReference type="PANTHER" id="PTHR34069">
    <property type="entry name" value="3-OXOACYL-[ACYL-CARRIER-PROTEIN] SYNTHASE 3"/>
    <property type="match status" value="1"/>
</dbReference>
<evidence type="ECO:0000259" key="4">
    <source>
        <dbReference type="Pfam" id="PF08541"/>
    </source>
</evidence>
<keyword evidence="3 6" id="KW-0012">Acyltransferase</keyword>
<organism evidence="6 7">
    <name type="scientific">Streptomyces griseorubiginosus</name>
    <dbReference type="NCBI Taxonomy" id="67304"/>
    <lineage>
        <taxon>Bacteria</taxon>
        <taxon>Bacillati</taxon>
        <taxon>Actinomycetota</taxon>
        <taxon>Actinomycetes</taxon>
        <taxon>Kitasatosporales</taxon>
        <taxon>Streptomycetaceae</taxon>
        <taxon>Streptomyces</taxon>
    </lineage>
</organism>
<dbReference type="Gene3D" id="3.40.47.10">
    <property type="match status" value="1"/>
</dbReference>
<accession>A0AAI8KV43</accession>
<dbReference type="SUPFAM" id="SSF53901">
    <property type="entry name" value="Thiolase-like"/>
    <property type="match status" value="1"/>
</dbReference>
<gene>
    <name evidence="6" type="primary">nphT7</name>
    <name evidence="6" type="ORF">DWG14_00537</name>
</gene>
<protein>
    <submittedName>
        <fullName evidence="6">Acetoacetyl CoA synthase NphT7</fullName>
        <ecNumber evidence="6">2.3.1.194</ecNumber>
    </submittedName>
</protein>
<dbReference type="InterPro" id="IPR013747">
    <property type="entry name" value="ACP_syn_III_C"/>
</dbReference>